<proteinExistence type="predicted"/>
<comment type="caution">
    <text evidence="1">The sequence shown here is derived from an EMBL/GenBank/DDBJ whole genome shotgun (WGS) entry which is preliminary data.</text>
</comment>
<accession>A0A812PL03</accession>
<organism evidence="1 2">
    <name type="scientific">Symbiodinium necroappetens</name>
    <dbReference type="NCBI Taxonomy" id="1628268"/>
    <lineage>
        <taxon>Eukaryota</taxon>
        <taxon>Sar</taxon>
        <taxon>Alveolata</taxon>
        <taxon>Dinophyceae</taxon>
        <taxon>Suessiales</taxon>
        <taxon>Symbiodiniaceae</taxon>
        <taxon>Symbiodinium</taxon>
    </lineage>
</organism>
<keyword evidence="2" id="KW-1185">Reference proteome</keyword>
<dbReference type="Proteomes" id="UP000601435">
    <property type="component" value="Unassembled WGS sequence"/>
</dbReference>
<feature type="non-terminal residue" evidence="1">
    <location>
        <position position="288"/>
    </location>
</feature>
<sequence length="288" mass="31744">AWQRLFVEGPSAAVRTPGKPPVQLHLLWGHCHESLLQSPPGASGTSTRQPDFQALIQRRRRLWMEVPAAKRARRTPSRFEGGRSWCQGWRQMMRSREADRVLLQTLEISAEAAVTAAKLWWKEIRLQPPWALVHSSLAEPEKLRAGISSRLASEERGGARVARLSDEAPPLLAAFVELLSSWLPKRLASEGGEALACQQCLVVTLPGGDETVSRWLQNAMGMSQARTLHVPSDGADAGLAGGQANLVLVELCQTPDAHHTCELATDAPDRRRESLLEPLVHPSFAMEF</sequence>
<evidence type="ECO:0000313" key="2">
    <source>
        <dbReference type="Proteomes" id="UP000601435"/>
    </source>
</evidence>
<evidence type="ECO:0000313" key="1">
    <source>
        <dbReference type="EMBL" id="CAE7347501.1"/>
    </source>
</evidence>
<dbReference type="AlphaFoldDB" id="A0A812PL03"/>
<dbReference type="OrthoDB" id="10248867at2759"/>
<name>A0A812PL03_9DINO</name>
<protein>
    <submittedName>
        <fullName evidence="1">CMTR2 protein</fullName>
    </submittedName>
</protein>
<reference evidence="1" key="1">
    <citation type="submission" date="2021-02" db="EMBL/GenBank/DDBJ databases">
        <authorList>
            <person name="Dougan E. K."/>
            <person name="Rhodes N."/>
            <person name="Thang M."/>
            <person name="Chan C."/>
        </authorList>
    </citation>
    <scope>NUCLEOTIDE SEQUENCE</scope>
</reference>
<gene>
    <name evidence="1" type="primary">CMTR2</name>
    <name evidence="1" type="ORF">SNEC2469_LOCUS9001</name>
</gene>
<dbReference type="EMBL" id="CAJNJA010014675">
    <property type="protein sequence ID" value="CAE7347501.1"/>
    <property type="molecule type" value="Genomic_DNA"/>
</dbReference>